<evidence type="ECO:0000313" key="8">
    <source>
        <dbReference type="Proteomes" id="UP001187192"/>
    </source>
</evidence>
<keyword evidence="8" id="KW-1185">Reference proteome</keyword>
<dbReference type="InterPro" id="IPR004864">
    <property type="entry name" value="LEA_2"/>
</dbReference>
<dbReference type="Proteomes" id="UP001187192">
    <property type="component" value="Unassembled WGS sequence"/>
</dbReference>
<keyword evidence="4 5" id="KW-0472">Membrane</keyword>
<organism evidence="7 8">
    <name type="scientific">Ficus carica</name>
    <name type="common">Common fig</name>
    <dbReference type="NCBI Taxonomy" id="3494"/>
    <lineage>
        <taxon>Eukaryota</taxon>
        <taxon>Viridiplantae</taxon>
        <taxon>Streptophyta</taxon>
        <taxon>Embryophyta</taxon>
        <taxon>Tracheophyta</taxon>
        <taxon>Spermatophyta</taxon>
        <taxon>Magnoliopsida</taxon>
        <taxon>eudicotyledons</taxon>
        <taxon>Gunneridae</taxon>
        <taxon>Pentapetalae</taxon>
        <taxon>rosids</taxon>
        <taxon>fabids</taxon>
        <taxon>Rosales</taxon>
        <taxon>Moraceae</taxon>
        <taxon>Ficeae</taxon>
        <taxon>Ficus</taxon>
    </lineage>
</organism>
<dbReference type="PANTHER" id="PTHR31234:SF65">
    <property type="entry name" value="LATE EMBRYOGENESIS ABUNDANT PROTEIN, LEA_2 SUBGROUP"/>
    <property type="match status" value="1"/>
</dbReference>
<dbReference type="Gene3D" id="2.60.40.1820">
    <property type="match status" value="1"/>
</dbReference>
<dbReference type="GO" id="GO:0016020">
    <property type="term" value="C:membrane"/>
    <property type="evidence" value="ECO:0007669"/>
    <property type="project" value="UniProtKB-SubCell"/>
</dbReference>
<comment type="caution">
    <text evidence="7">The sequence shown here is derived from an EMBL/GenBank/DDBJ whole genome shotgun (WGS) entry which is preliminary data.</text>
</comment>
<dbReference type="InterPro" id="IPR044839">
    <property type="entry name" value="NDR1-like"/>
</dbReference>
<dbReference type="Pfam" id="PF03168">
    <property type="entry name" value="LEA_2"/>
    <property type="match status" value="1"/>
</dbReference>
<evidence type="ECO:0000259" key="6">
    <source>
        <dbReference type="Pfam" id="PF03168"/>
    </source>
</evidence>
<dbReference type="AlphaFoldDB" id="A0AA88CVG2"/>
<reference evidence="7" key="1">
    <citation type="submission" date="2023-07" db="EMBL/GenBank/DDBJ databases">
        <title>draft genome sequence of fig (Ficus carica).</title>
        <authorList>
            <person name="Takahashi T."/>
            <person name="Nishimura K."/>
        </authorList>
    </citation>
    <scope>NUCLEOTIDE SEQUENCE</scope>
</reference>
<name>A0AA88CVG2_FICCA</name>
<dbReference type="Gramene" id="FCD_00004928-RA">
    <property type="protein sequence ID" value="FCD_00004928-RA:cds"/>
    <property type="gene ID" value="FCD_00004928"/>
</dbReference>
<evidence type="ECO:0000256" key="5">
    <source>
        <dbReference type="SAM" id="Phobius"/>
    </source>
</evidence>
<proteinExistence type="predicted"/>
<evidence type="ECO:0000313" key="7">
    <source>
        <dbReference type="EMBL" id="GMN31856.1"/>
    </source>
</evidence>
<dbReference type="SUPFAM" id="SSF117070">
    <property type="entry name" value="LEA14-like"/>
    <property type="match status" value="1"/>
</dbReference>
<sequence>MADQREQVKPLAPAALYLFRSDEEVNSHKSNSDSKSPSAARRRRSCIKCCGCALAILVIAAVTMIVLAFTVFHVEGPTVKMTSVAVDPLPTYSNGTIRTDANVTLVAGVSVKNPNVASFRFGNTTTTVSYGGEAVGEGLTPAGVARARRTATMNLTVEIAMAKILGSPGFLRDYGAGALTMDSYTRIEGRVKILDVVKKKVVVKLNCTVTYNTKKQVIDRQNCKRHVSL</sequence>
<feature type="transmembrane region" description="Helical" evidence="5">
    <location>
        <begin position="51"/>
        <end position="72"/>
    </location>
</feature>
<feature type="domain" description="Late embryogenesis abundant protein LEA-2 subgroup" evidence="6">
    <location>
        <begin position="109"/>
        <end position="208"/>
    </location>
</feature>
<accession>A0AA88CVG2</accession>
<protein>
    <recommendedName>
        <fullName evidence="6">Late embryogenesis abundant protein LEA-2 subgroup domain-containing protein</fullName>
    </recommendedName>
</protein>
<keyword evidence="2 5" id="KW-0812">Transmembrane</keyword>
<evidence type="ECO:0000256" key="4">
    <source>
        <dbReference type="ARBA" id="ARBA00023136"/>
    </source>
</evidence>
<evidence type="ECO:0000256" key="3">
    <source>
        <dbReference type="ARBA" id="ARBA00022989"/>
    </source>
</evidence>
<gene>
    <name evidence="7" type="ORF">TIFTF001_003429</name>
</gene>
<keyword evidence="3 5" id="KW-1133">Transmembrane helix</keyword>
<evidence type="ECO:0000256" key="2">
    <source>
        <dbReference type="ARBA" id="ARBA00022692"/>
    </source>
</evidence>
<evidence type="ECO:0000256" key="1">
    <source>
        <dbReference type="ARBA" id="ARBA00004167"/>
    </source>
</evidence>
<comment type="subcellular location">
    <subcellularLocation>
        <location evidence="1">Membrane</location>
        <topology evidence="1">Single-pass membrane protein</topology>
    </subcellularLocation>
</comment>
<dbReference type="GO" id="GO:0098542">
    <property type="term" value="P:defense response to other organism"/>
    <property type="evidence" value="ECO:0007669"/>
    <property type="project" value="InterPro"/>
</dbReference>
<dbReference type="EMBL" id="BTGU01000003">
    <property type="protein sequence ID" value="GMN31856.1"/>
    <property type="molecule type" value="Genomic_DNA"/>
</dbReference>
<dbReference type="PANTHER" id="PTHR31234">
    <property type="entry name" value="LATE EMBRYOGENESIS ABUNDANT (LEA) HYDROXYPROLINE-RICH GLYCOPROTEIN FAMILY"/>
    <property type="match status" value="1"/>
</dbReference>